<dbReference type="Pfam" id="PF00795">
    <property type="entry name" value="CN_hydrolase"/>
    <property type="match status" value="1"/>
</dbReference>
<dbReference type="GO" id="GO:0005737">
    <property type="term" value="C:cytoplasm"/>
    <property type="evidence" value="ECO:0007669"/>
    <property type="project" value="InterPro"/>
</dbReference>
<gene>
    <name evidence="7" type="primary">nadE</name>
    <name evidence="11" type="ORF">THC_0097</name>
</gene>
<evidence type="ECO:0000259" key="10">
    <source>
        <dbReference type="PROSITE" id="PS50263"/>
    </source>
</evidence>
<dbReference type="InterPro" id="IPR003010">
    <property type="entry name" value="C-N_Hydrolase"/>
</dbReference>
<evidence type="ECO:0000313" key="11">
    <source>
        <dbReference type="EMBL" id="BAU22503.1"/>
    </source>
</evidence>
<feature type="binding site" evidence="7">
    <location>
        <position position="399"/>
    </location>
    <ligand>
        <name>deamido-NAD(+)</name>
        <dbReference type="ChEBI" id="CHEBI:58437"/>
        <note>ligand shared between two neighboring subunits</note>
    </ligand>
</feature>
<feature type="active site" description="For glutaminase activity" evidence="7">
    <location>
        <position position="110"/>
    </location>
</feature>
<dbReference type="STRING" id="1653476.THC_0097"/>
<evidence type="ECO:0000256" key="6">
    <source>
        <dbReference type="ARBA" id="ARBA00023027"/>
    </source>
</evidence>
<dbReference type="PANTHER" id="PTHR23090">
    <property type="entry name" value="NH 3 /GLUTAMINE-DEPENDENT NAD + SYNTHETASE"/>
    <property type="match status" value="1"/>
</dbReference>
<reference evidence="11 12" key="1">
    <citation type="journal article" date="2016" name="Int. J. Syst. Evol. Microbiol.">
        <title>Caldimicrobium thiodismutans sp. nov., a sulfur-disproportionating bacterium isolated from a hot spring, and emended description of the genus Caldimicrobium.</title>
        <authorList>
            <person name="Kojima H."/>
            <person name="Umezawa K."/>
            <person name="Fukui M."/>
        </authorList>
    </citation>
    <scope>NUCLEOTIDE SEQUENCE [LARGE SCALE GENOMIC DNA]</scope>
    <source>
        <strain evidence="11 12">TF1</strain>
    </source>
</reference>
<accession>A0A0U5AES6</accession>
<evidence type="ECO:0000256" key="1">
    <source>
        <dbReference type="ARBA" id="ARBA00005188"/>
    </source>
</evidence>
<dbReference type="GO" id="GO:0008795">
    <property type="term" value="F:NAD+ synthase activity"/>
    <property type="evidence" value="ECO:0007669"/>
    <property type="project" value="UniProtKB-UniRule"/>
</dbReference>
<feature type="binding site" evidence="7">
    <location>
        <position position="538"/>
    </location>
    <ligand>
        <name>deamido-NAD(+)</name>
        <dbReference type="ChEBI" id="CHEBI:58437"/>
        <note>ligand shared between two neighboring subunits</note>
    </ligand>
</feature>
<evidence type="ECO:0000256" key="2">
    <source>
        <dbReference type="ARBA" id="ARBA00007145"/>
    </source>
</evidence>
<dbReference type="GO" id="GO:0009435">
    <property type="term" value="P:NAD+ biosynthetic process"/>
    <property type="evidence" value="ECO:0007669"/>
    <property type="project" value="UniProtKB-UniRule"/>
</dbReference>
<dbReference type="Proteomes" id="UP000068196">
    <property type="component" value="Chromosome"/>
</dbReference>
<feature type="active site" description="Proton acceptor; for glutaminase activity" evidence="7">
    <location>
        <position position="42"/>
    </location>
</feature>
<dbReference type="UniPathway" id="UPA00253">
    <property type="reaction ID" value="UER00334"/>
</dbReference>
<comment type="caution">
    <text evidence="7">Lacks conserved residue(s) required for the propagation of feature annotation.</text>
</comment>
<keyword evidence="4 7" id="KW-0547">Nucleotide-binding</keyword>
<dbReference type="GO" id="GO:0003952">
    <property type="term" value="F:NAD+ synthase (glutamine-hydrolyzing) activity"/>
    <property type="evidence" value="ECO:0007669"/>
    <property type="project" value="UniProtKB-UniRule"/>
</dbReference>
<organism evidence="11 12">
    <name type="scientific">Caldimicrobium thiodismutans</name>
    <dbReference type="NCBI Taxonomy" id="1653476"/>
    <lineage>
        <taxon>Bacteria</taxon>
        <taxon>Pseudomonadati</taxon>
        <taxon>Thermodesulfobacteriota</taxon>
        <taxon>Thermodesulfobacteria</taxon>
        <taxon>Thermodesulfobacteriales</taxon>
        <taxon>Thermodesulfobacteriaceae</taxon>
        <taxon>Caldimicrobium</taxon>
    </lineage>
</organism>
<feature type="binding site" evidence="7">
    <location>
        <position position="116"/>
    </location>
    <ligand>
        <name>L-glutamine</name>
        <dbReference type="ChEBI" id="CHEBI:58359"/>
    </ligand>
</feature>
<dbReference type="PATRIC" id="fig|1653476.3.peg.104"/>
<dbReference type="GO" id="GO:0005524">
    <property type="term" value="F:ATP binding"/>
    <property type="evidence" value="ECO:0007669"/>
    <property type="project" value="UniProtKB-UniRule"/>
</dbReference>
<dbReference type="PIRSF" id="PIRSF006630">
    <property type="entry name" value="NADS_GAT"/>
    <property type="match status" value="1"/>
</dbReference>
<feature type="binding site" evidence="7">
    <location>
        <begin position="316"/>
        <end position="323"/>
    </location>
    <ligand>
        <name>ATP</name>
        <dbReference type="ChEBI" id="CHEBI:30616"/>
    </ligand>
</feature>
<keyword evidence="3 7" id="KW-0436">Ligase</keyword>
<dbReference type="InterPro" id="IPR014729">
    <property type="entry name" value="Rossmann-like_a/b/a_fold"/>
</dbReference>
<comment type="similarity">
    <text evidence="9">Belongs to the NAD synthetase family.</text>
</comment>
<protein>
    <recommendedName>
        <fullName evidence="7 8">Glutamine-dependent NAD(+) synthetase</fullName>
        <ecNumber evidence="7 8">6.3.5.1</ecNumber>
    </recommendedName>
    <alternativeName>
        <fullName evidence="7 8">NAD(+) synthase [glutamine-hydrolyzing]</fullName>
    </alternativeName>
</protein>
<dbReference type="SUPFAM" id="SSF56317">
    <property type="entry name" value="Carbon-nitrogen hydrolase"/>
    <property type="match status" value="1"/>
</dbReference>
<sequence length="566" mass="64198">MYLNIGIGQINPKVGDLSGNFEKILKAWKELDKSSHLVCFPELALTGYPPEDLLLRRDFLSDCKKYLDNLLKKSKDLTSPCLIGIPLYKGDLYNAAFLLYKGEIVGAYYKRYLPQYGVFDEKRYFKKGDNLLFFAVNGFNIGVSICEDIWYPSGVERIYALAGADVIVSLNASPYHKGKYEFKENLLKARAEDNQCYVVYVNMVGGQDELILDGRSLVISPEGKIIARAKVFEEDLLVISIEKKKVCSGRLLEPRLREESSSEIPFVKGIGIKKELPFFEGKVFKNPEEEEEIYLALKLALKDYFYKNGFKGVILGLSGGIDSSLTAVLAVDALGKEKVKALFMPSEFTSRESFEDTRELAKNLGIPLIEIPITEIFHSYRETIKKTLGFEDFTVAEENLQARIRANLLFYLSNREGLLVLSTSNKSESATGYTTIYGDMAGGFAPLKDVYKTLVYRLARYRNSLDPVIPERIFKKAPSAELRPGQRDEDTLPPYEILDEILKLYLEEGLTPSEIIERGFEEKTVNRVFHMLKIAEYKRKQAPLGPKITRRALGKDYRMPVTNGYL</sequence>
<dbReference type="InterPro" id="IPR014445">
    <property type="entry name" value="Gln-dep_NAD_synthase"/>
</dbReference>
<feature type="domain" description="CN hydrolase" evidence="10">
    <location>
        <begin position="3"/>
        <end position="243"/>
    </location>
</feature>
<dbReference type="CDD" id="cd07570">
    <property type="entry name" value="GAT_Gln-NAD-synth"/>
    <property type="match status" value="1"/>
</dbReference>
<dbReference type="NCBIfam" id="NF010588">
    <property type="entry name" value="PRK13981.1"/>
    <property type="match status" value="1"/>
</dbReference>
<dbReference type="PANTHER" id="PTHR23090:SF9">
    <property type="entry name" value="GLUTAMINE-DEPENDENT NAD(+) SYNTHETASE"/>
    <property type="match status" value="1"/>
</dbReference>
<dbReference type="SUPFAM" id="SSF52402">
    <property type="entry name" value="Adenine nucleotide alpha hydrolases-like"/>
    <property type="match status" value="1"/>
</dbReference>
<feature type="active site" description="Nucleophile; for glutaminase activity" evidence="7">
    <location>
        <position position="146"/>
    </location>
</feature>
<comment type="similarity">
    <text evidence="2 7 8">In the C-terminal section; belongs to the NAD synthetase family.</text>
</comment>
<dbReference type="PROSITE" id="PS50263">
    <property type="entry name" value="CN_HYDROLASE"/>
    <property type="match status" value="1"/>
</dbReference>
<dbReference type="EMBL" id="AP014945">
    <property type="protein sequence ID" value="BAU22503.1"/>
    <property type="molecule type" value="Genomic_DNA"/>
</dbReference>
<evidence type="ECO:0000313" key="12">
    <source>
        <dbReference type="Proteomes" id="UP000068196"/>
    </source>
</evidence>
<feature type="binding site" evidence="7">
    <location>
        <position position="173"/>
    </location>
    <ligand>
        <name>L-glutamine</name>
        <dbReference type="ChEBI" id="CHEBI:58359"/>
    </ligand>
</feature>
<keyword evidence="6 7" id="KW-0520">NAD</keyword>
<dbReference type="FunFam" id="3.40.50.620:FF:000106">
    <property type="entry name" value="Glutamine-dependent NAD(+) synthetase"/>
    <property type="match status" value="1"/>
</dbReference>
<evidence type="ECO:0000256" key="9">
    <source>
        <dbReference type="RuleBase" id="RU003811"/>
    </source>
</evidence>
<feature type="binding site" evidence="7">
    <location>
        <position position="428"/>
    </location>
    <ligand>
        <name>deamido-NAD(+)</name>
        <dbReference type="ChEBI" id="CHEBI:58437"/>
        <note>ligand shared between two neighboring subunits</note>
    </ligand>
</feature>
<dbReference type="NCBIfam" id="TIGR00552">
    <property type="entry name" value="nadE"/>
    <property type="match status" value="1"/>
</dbReference>
<evidence type="ECO:0000256" key="4">
    <source>
        <dbReference type="ARBA" id="ARBA00022741"/>
    </source>
</evidence>
<evidence type="ECO:0000256" key="7">
    <source>
        <dbReference type="HAMAP-Rule" id="MF_02090"/>
    </source>
</evidence>
<dbReference type="RefSeq" id="WP_068511773.1">
    <property type="nucleotide sequence ID" value="NZ_AP014945.1"/>
</dbReference>
<proteinExistence type="inferred from homology"/>
<keyword evidence="5 7" id="KW-0067">ATP-binding</keyword>
<reference evidence="12" key="2">
    <citation type="journal article" date="2016" name="Int. J. Syst. Evol. Microbiol.">
        <title>Caldimicrobium thiodismutans sp. nov., a sulfur-disproportionating bacterium isolated from a hot spring.</title>
        <authorList>
            <person name="Kojima H."/>
            <person name="Umezawa K."/>
            <person name="Fukui M."/>
        </authorList>
    </citation>
    <scope>NUCLEOTIDE SEQUENCE [LARGE SCALE GENOMIC DNA]</scope>
    <source>
        <strain evidence="12">TF1</strain>
    </source>
</reference>
<evidence type="ECO:0000256" key="5">
    <source>
        <dbReference type="ARBA" id="ARBA00022840"/>
    </source>
</evidence>
<dbReference type="Gene3D" id="3.60.110.10">
    <property type="entry name" value="Carbon-nitrogen hydrolase"/>
    <property type="match status" value="1"/>
</dbReference>
<comment type="catalytic activity">
    <reaction evidence="7 8">
        <text>deamido-NAD(+) + L-glutamine + ATP + H2O = L-glutamate + AMP + diphosphate + NAD(+) + H(+)</text>
        <dbReference type="Rhea" id="RHEA:24384"/>
        <dbReference type="ChEBI" id="CHEBI:15377"/>
        <dbReference type="ChEBI" id="CHEBI:15378"/>
        <dbReference type="ChEBI" id="CHEBI:29985"/>
        <dbReference type="ChEBI" id="CHEBI:30616"/>
        <dbReference type="ChEBI" id="CHEBI:33019"/>
        <dbReference type="ChEBI" id="CHEBI:57540"/>
        <dbReference type="ChEBI" id="CHEBI:58359"/>
        <dbReference type="ChEBI" id="CHEBI:58437"/>
        <dbReference type="ChEBI" id="CHEBI:456215"/>
        <dbReference type="EC" id="6.3.5.1"/>
    </reaction>
</comment>
<name>A0A0U5AES6_9BACT</name>
<dbReference type="KEGG" id="cthi:THC_0097"/>
<keyword evidence="12" id="KW-1185">Reference proteome</keyword>
<feature type="binding site" evidence="7">
    <location>
        <position position="179"/>
    </location>
    <ligand>
        <name>L-glutamine</name>
        <dbReference type="ChEBI" id="CHEBI:58359"/>
    </ligand>
</feature>
<comment type="pathway">
    <text evidence="1 7 8">Cofactor biosynthesis; NAD(+) biosynthesis; NAD(+) from deamido-NAD(+) (L-Gln route): step 1/1.</text>
</comment>
<dbReference type="Gene3D" id="3.40.50.620">
    <property type="entry name" value="HUPs"/>
    <property type="match status" value="1"/>
</dbReference>
<dbReference type="InterPro" id="IPR003694">
    <property type="entry name" value="NAD_synthase"/>
</dbReference>
<dbReference type="AlphaFoldDB" id="A0A0U5AES6"/>
<dbReference type="CDD" id="cd00553">
    <property type="entry name" value="NAD_synthase"/>
    <property type="match status" value="1"/>
</dbReference>
<dbReference type="OrthoDB" id="9803818at2"/>
<dbReference type="Pfam" id="PF02540">
    <property type="entry name" value="NAD_synthase"/>
    <property type="match status" value="1"/>
</dbReference>
<dbReference type="InterPro" id="IPR036526">
    <property type="entry name" value="C-N_Hydrolase_sf"/>
</dbReference>
<dbReference type="InterPro" id="IPR022310">
    <property type="entry name" value="NAD/GMP_synthase"/>
</dbReference>
<dbReference type="HAMAP" id="MF_02090">
    <property type="entry name" value="NadE_glutamine_dep"/>
    <property type="match status" value="1"/>
</dbReference>
<dbReference type="EC" id="6.3.5.1" evidence="7 8"/>
<evidence type="ECO:0000256" key="3">
    <source>
        <dbReference type="ARBA" id="ARBA00022598"/>
    </source>
</evidence>
<comment type="function">
    <text evidence="7">Catalyzes the ATP-dependent amidation of deamido-NAD to form NAD. Uses L-glutamine as a nitrogen source.</text>
</comment>
<dbReference type="GO" id="GO:0004359">
    <property type="term" value="F:glutaminase activity"/>
    <property type="evidence" value="ECO:0007669"/>
    <property type="project" value="InterPro"/>
</dbReference>
<feature type="binding site" evidence="7">
    <location>
        <position position="423"/>
    </location>
    <ligand>
        <name>ATP</name>
        <dbReference type="ChEBI" id="CHEBI:30616"/>
    </ligand>
</feature>
<evidence type="ECO:0000256" key="8">
    <source>
        <dbReference type="PIRNR" id="PIRNR006630"/>
    </source>
</evidence>